<dbReference type="InParanoid" id="A0A6P6YAR5"/>
<dbReference type="PANTHER" id="PTHR23199:SF5">
    <property type="entry name" value="PROTEIN SPAETZLE 4"/>
    <property type="match status" value="1"/>
</dbReference>
<dbReference type="OMA" id="SSCICKC"/>
<protein>
    <submittedName>
        <fullName evidence="8">Uncharacterized protein DDB_G0273453/DDB_G0273565-like isoform X1</fullName>
    </submittedName>
</protein>
<dbReference type="RefSeq" id="XP_027202395.1">
    <property type="nucleotide sequence ID" value="XM_027346594.1"/>
</dbReference>
<dbReference type="Pfam" id="PF16077">
    <property type="entry name" value="Spaetzle"/>
    <property type="match status" value="1"/>
</dbReference>
<comment type="subunit">
    <text evidence="1">Homodimer; disulfide-linked.</text>
</comment>
<evidence type="ECO:0000256" key="2">
    <source>
        <dbReference type="ARBA" id="ARBA00022729"/>
    </source>
</evidence>
<dbReference type="OrthoDB" id="6594799at2759"/>
<evidence type="ECO:0000256" key="4">
    <source>
        <dbReference type="ARBA" id="ARBA00023180"/>
    </source>
</evidence>
<sequence length="370" mass="42758">MKEEMDECHYHCQSKSIIIWLTATILSLVIKECFGQSCGPRINPRLLKDNNVIPCDINSIGYCIEPGHAYPWNSMKRFIFENQGFVRKMYGEQRQSQIIHNEIERLNNIYQDYSSQSSNDRQQRKYLAKFNNDNDGGGDNEHNQATTTIKSTIDYNDDSITDNSIINESISSSLSTNQSINTNILVDNNDINHNNNIFVAEDENNDDFGNNDDDDGMTTTTVKTPTTTTTTSTNSNKGYNACPIQQEVVAPYWANNTRGEILALLNVYPFEQYIHWEKCTNEYEQMYCRDGCRCEQQYRLHRLLAFDPRNECRGIFADWFRFPGCCVCICYDYFSNNENDDSNGNGDGDDQQNPQQQQQHERINNRKARL</sequence>
<evidence type="ECO:0000313" key="7">
    <source>
        <dbReference type="Proteomes" id="UP000515146"/>
    </source>
</evidence>
<evidence type="ECO:0000313" key="8">
    <source>
        <dbReference type="RefSeq" id="XP_027202395.1"/>
    </source>
</evidence>
<dbReference type="InterPro" id="IPR052444">
    <property type="entry name" value="Spz/Toll_ligand-like"/>
</dbReference>
<dbReference type="GO" id="GO:0005121">
    <property type="term" value="F:Toll binding"/>
    <property type="evidence" value="ECO:0007669"/>
    <property type="project" value="TreeGrafter"/>
</dbReference>
<gene>
    <name evidence="8" type="primary">LOC113796338</name>
</gene>
<feature type="region of interest" description="Disordered" evidence="5">
    <location>
        <begin position="341"/>
        <end position="370"/>
    </location>
</feature>
<keyword evidence="4" id="KW-0325">Glycoprotein</keyword>
<dbReference type="CTD" id="34572"/>
<accession>A0A6P6YAR5</accession>
<organism evidence="7 8">
    <name type="scientific">Dermatophagoides pteronyssinus</name>
    <name type="common">European house dust mite</name>
    <dbReference type="NCBI Taxonomy" id="6956"/>
    <lineage>
        <taxon>Eukaryota</taxon>
        <taxon>Metazoa</taxon>
        <taxon>Ecdysozoa</taxon>
        <taxon>Arthropoda</taxon>
        <taxon>Chelicerata</taxon>
        <taxon>Arachnida</taxon>
        <taxon>Acari</taxon>
        <taxon>Acariformes</taxon>
        <taxon>Sarcoptiformes</taxon>
        <taxon>Astigmata</taxon>
        <taxon>Psoroptidia</taxon>
        <taxon>Analgoidea</taxon>
        <taxon>Pyroglyphidae</taxon>
        <taxon>Dermatophagoidinae</taxon>
        <taxon>Dermatophagoides</taxon>
    </lineage>
</organism>
<feature type="domain" description="Spaetzle" evidence="6">
    <location>
        <begin position="240"/>
        <end position="329"/>
    </location>
</feature>
<dbReference type="KEGG" id="dpte:113796338"/>
<reference evidence="8" key="1">
    <citation type="submission" date="2025-08" db="UniProtKB">
        <authorList>
            <consortium name="RefSeq"/>
        </authorList>
    </citation>
    <scope>IDENTIFICATION</scope>
    <source>
        <strain evidence="8">Airmid</strain>
    </source>
</reference>
<dbReference type="InterPro" id="IPR029034">
    <property type="entry name" value="Cystine-knot_cytokine"/>
</dbReference>
<dbReference type="SUPFAM" id="SSF57501">
    <property type="entry name" value="Cystine-knot cytokines"/>
    <property type="match status" value="1"/>
</dbReference>
<dbReference type="AlphaFoldDB" id="A0A6P6YAR5"/>
<dbReference type="GO" id="GO:0005615">
    <property type="term" value="C:extracellular space"/>
    <property type="evidence" value="ECO:0007669"/>
    <property type="project" value="UniProtKB-ARBA"/>
</dbReference>
<dbReference type="FunCoup" id="A0A6P6YAR5">
    <property type="interactions" value="13"/>
</dbReference>
<keyword evidence="2" id="KW-0732">Signal</keyword>
<dbReference type="GO" id="GO:0021556">
    <property type="term" value="P:central nervous system formation"/>
    <property type="evidence" value="ECO:0007669"/>
    <property type="project" value="TreeGrafter"/>
</dbReference>
<name>A0A6P6YAR5_DERPT</name>
<dbReference type="PANTHER" id="PTHR23199">
    <property type="entry name" value="NEUROTROPHIN 1-RELATED"/>
    <property type="match status" value="1"/>
</dbReference>
<dbReference type="Proteomes" id="UP000515146">
    <property type="component" value="Unplaced"/>
</dbReference>
<evidence type="ECO:0000256" key="1">
    <source>
        <dbReference type="ARBA" id="ARBA00011748"/>
    </source>
</evidence>
<dbReference type="GO" id="GO:0045087">
    <property type="term" value="P:innate immune response"/>
    <property type="evidence" value="ECO:0007669"/>
    <property type="project" value="TreeGrafter"/>
</dbReference>
<keyword evidence="7" id="KW-1185">Reference proteome</keyword>
<dbReference type="InterPro" id="IPR032104">
    <property type="entry name" value="Spaetzle"/>
</dbReference>
<evidence type="ECO:0000259" key="6">
    <source>
        <dbReference type="Pfam" id="PF16077"/>
    </source>
</evidence>
<dbReference type="Gene3D" id="2.10.90.10">
    <property type="entry name" value="Cystine-knot cytokines"/>
    <property type="match status" value="1"/>
</dbReference>
<dbReference type="GO" id="GO:0008083">
    <property type="term" value="F:growth factor activity"/>
    <property type="evidence" value="ECO:0007669"/>
    <property type="project" value="TreeGrafter"/>
</dbReference>
<feature type="compositionally biased region" description="Low complexity" evidence="5">
    <location>
        <begin position="217"/>
        <end position="235"/>
    </location>
</feature>
<evidence type="ECO:0000256" key="3">
    <source>
        <dbReference type="ARBA" id="ARBA00023157"/>
    </source>
</evidence>
<evidence type="ECO:0000256" key="5">
    <source>
        <dbReference type="SAM" id="MobiDB-lite"/>
    </source>
</evidence>
<keyword evidence="3" id="KW-1015">Disulfide bond</keyword>
<proteinExistence type="predicted"/>
<dbReference type="FunFam" id="2.10.90.10:FF:000018">
    <property type="entry name" value="Spatzle 4"/>
    <property type="match status" value="1"/>
</dbReference>
<feature type="compositionally biased region" description="Acidic residues" evidence="5">
    <location>
        <begin position="202"/>
        <end position="216"/>
    </location>
</feature>
<feature type="region of interest" description="Disordered" evidence="5">
    <location>
        <begin position="202"/>
        <end position="235"/>
    </location>
</feature>